<feature type="domain" description="NADH:flavin oxidoreductase/NADH oxidase N-terminal" evidence="1">
    <location>
        <begin position="4"/>
        <end position="352"/>
    </location>
</feature>
<dbReference type="SUPFAM" id="SSF51395">
    <property type="entry name" value="FMN-linked oxidoreductases"/>
    <property type="match status" value="1"/>
</dbReference>
<name>A0A162IE42_9EURO</name>
<dbReference type="OrthoDB" id="276546at2759"/>
<dbReference type="InterPro" id="IPR001155">
    <property type="entry name" value="OxRdtase_FMN_N"/>
</dbReference>
<dbReference type="Gene3D" id="3.20.20.70">
    <property type="entry name" value="Aldolase class I"/>
    <property type="match status" value="1"/>
</dbReference>
<reference evidence="2 3" key="1">
    <citation type="journal article" date="2016" name="Genome Biol. Evol.">
        <title>Divergent and convergent evolution of fungal pathogenicity.</title>
        <authorList>
            <person name="Shang Y."/>
            <person name="Xiao G."/>
            <person name="Zheng P."/>
            <person name="Cen K."/>
            <person name="Zhan S."/>
            <person name="Wang C."/>
        </authorList>
    </citation>
    <scope>NUCLEOTIDE SEQUENCE [LARGE SCALE GENOMIC DNA]</scope>
    <source>
        <strain evidence="2 3">ARSEF 7405</strain>
    </source>
</reference>
<proteinExistence type="predicted"/>
<dbReference type="GO" id="GO:0010181">
    <property type="term" value="F:FMN binding"/>
    <property type="evidence" value="ECO:0007669"/>
    <property type="project" value="InterPro"/>
</dbReference>
<comment type="caution">
    <text evidence="2">The sequence shown here is derived from an EMBL/GenBank/DDBJ whole genome shotgun (WGS) entry which is preliminary data.</text>
</comment>
<accession>A0A162IE42</accession>
<dbReference type="InterPro" id="IPR013785">
    <property type="entry name" value="Aldolase_TIM"/>
</dbReference>
<dbReference type="PANTHER" id="PTHR22893">
    <property type="entry name" value="NADH OXIDOREDUCTASE-RELATED"/>
    <property type="match status" value="1"/>
</dbReference>
<evidence type="ECO:0000313" key="3">
    <source>
        <dbReference type="Proteomes" id="UP000242877"/>
    </source>
</evidence>
<dbReference type="InterPro" id="IPR045247">
    <property type="entry name" value="Oye-like"/>
</dbReference>
<dbReference type="Proteomes" id="UP000242877">
    <property type="component" value="Unassembled WGS sequence"/>
</dbReference>
<dbReference type="AlphaFoldDB" id="A0A162IE42"/>
<protein>
    <submittedName>
        <fullName evidence="2">Aldolase-type TIM barrel</fullName>
    </submittedName>
</protein>
<dbReference type="PANTHER" id="PTHR22893:SF91">
    <property type="entry name" value="NADPH DEHYDROGENASE 2-RELATED"/>
    <property type="match status" value="1"/>
</dbReference>
<keyword evidence="3" id="KW-1185">Reference proteome</keyword>
<dbReference type="EMBL" id="AZGZ01000031">
    <property type="protein sequence ID" value="KZZ87742.1"/>
    <property type="molecule type" value="Genomic_DNA"/>
</dbReference>
<dbReference type="Pfam" id="PF00724">
    <property type="entry name" value="Oxidored_FMN"/>
    <property type="match status" value="1"/>
</dbReference>
<sequence>MTSLLESLTLGDSLLLRNRVCMGALTRNRCIDNSKPTASTVRHYADRAKDGVGLIIAEGTAISLHGLEWPDAPMMTEQAHADAWKKVTDAVHAEGGKIFFQAWHPGRIQNDEMPLLKATGYPVYSPSPIPAPGGKYRTLEGQPCHTQNITELKDPSLVIEQFRHSVALAKEAGFDGVELLAQGHANKRTDKYGGPVENRCRFALEVIDAITSVYGPRRTGIKICPVDIHNGSTITYQETTEIYSYLIPQLVARKLCYINISRRGCNLGKPGDHHIQLNPRPKECELPEGYDPVKQFGHLIKNDNSGTLLMVNHMYTPAEADELVKEGKIDMVCFGRPFIHNPDVIDRIRRNITFAENTRGGNVNYGPFQHPDEFYNDWPRAETEI</sequence>
<dbReference type="GO" id="GO:0016491">
    <property type="term" value="F:oxidoreductase activity"/>
    <property type="evidence" value="ECO:0007669"/>
    <property type="project" value="InterPro"/>
</dbReference>
<evidence type="ECO:0000313" key="2">
    <source>
        <dbReference type="EMBL" id="KZZ87742.1"/>
    </source>
</evidence>
<gene>
    <name evidence="2" type="ORF">AAP_05446</name>
</gene>
<dbReference type="VEuPathDB" id="FungiDB:AAP_05446"/>
<evidence type="ECO:0000259" key="1">
    <source>
        <dbReference type="Pfam" id="PF00724"/>
    </source>
</evidence>
<organism evidence="2 3">
    <name type="scientific">Ascosphaera apis ARSEF 7405</name>
    <dbReference type="NCBI Taxonomy" id="392613"/>
    <lineage>
        <taxon>Eukaryota</taxon>
        <taxon>Fungi</taxon>
        <taxon>Dikarya</taxon>
        <taxon>Ascomycota</taxon>
        <taxon>Pezizomycotina</taxon>
        <taxon>Eurotiomycetes</taxon>
        <taxon>Eurotiomycetidae</taxon>
        <taxon>Onygenales</taxon>
        <taxon>Ascosphaeraceae</taxon>
        <taxon>Ascosphaera</taxon>
    </lineage>
</organism>